<evidence type="ECO:0000256" key="11">
    <source>
        <dbReference type="SAM" id="Phobius"/>
    </source>
</evidence>
<dbReference type="PANTHER" id="PTHR19297:SF7">
    <property type="entry name" value="BETA-1,3-GALACTOSYL-O-GLYCOSYL-GLYCOPROTEIN BETA-1,6-N-ACETYLGLUCOSAMINYLTRANSFERASE 4"/>
    <property type="match status" value="1"/>
</dbReference>
<name>A0A6Q2XNP0_ESOLU</name>
<comment type="similarity">
    <text evidence="10">Belongs to the glycosyltransferase 14 family.</text>
</comment>
<dbReference type="GeneTree" id="ENSGT00940000159721"/>
<keyword evidence="13" id="KW-1185">Reference proteome</keyword>
<keyword evidence="3" id="KW-0328">Glycosyltransferase</keyword>
<evidence type="ECO:0000256" key="6">
    <source>
        <dbReference type="ARBA" id="ARBA00022968"/>
    </source>
</evidence>
<evidence type="ECO:0000256" key="5">
    <source>
        <dbReference type="ARBA" id="ARBA00022692"/>
    </source>
</evidence>
<reference evidence="13" key="1">
    <citation type="journal article" date="2014" name="PLoS ONE">
        <title>The genome and linkage map of the northern pike (Esox lucius): conserved synteny revealed between the salmonid sister group and the Neoteleostei.</title>
        <authorList>
            <person name="Rondeau E.B."/>
            <person name="Minkley D.R."/>
            <person name="Leong J.S."/>
            <person name="Messmer A.M."/>
            <person name="Jantzen J.R."/>
            <person name="von Schalburg K.R."/>
            <person name="Lemon C."/>
            <person name="Bird N.H."/>
            <person name="Koop B.F."/>
        </authorList>
    </citation>
    <scope>NUCLEOTIDE SEQUENCE</scope>
</reference>
<comment type="pathway">
    <text evidence="2">Protein modification; protein glycosylation.</text>
</comment>
<evidence type="ECO:0000256" key="9">
    <source>
        <dbReference type="ARBA" id="ARBA00023180"/>
    </source>
</evidence>
<keyword evidence="4" id="KW-0808">Transferase</keyword>
<dbReference type="Proteomes" id="UP000265140">
    <property type="component" value="Chromosome 14"/>
</dbReference>
<keyword evidence="9" id="KW-0325">Glycoprotein</keyword>
<dbReference type="AlphaFoldDB" id="A0A6Q2XNP0"/>
<dbReference type="GO" id="GO:0000139">
    <property type="term" value="C:Golgi membrane"/>
    <property type="evidence" value="ECO:0007669"/>
    <property type="project" value="UniProtKB-SubCell"/>
</dbReference>
<accession>A0A6Q2XNP0</accession>
<keyword evidence="8 11" id="KW-0472">Membrane</keyword>
<keyword evidence="6" id="KW-0735">Signal-anchor</keyword>
<evidence type="ECO:0000313" key="12">
    <source>
        <dbReference type="Ensembl" id="ENSELUP00000054811.2"/>
    </source>
</evidence>
<proteinExistence type="inferred from homology"/>
<feature type="transmembrane region" description="Helical" evidence="11">
    <location>
        <begin position="37"/>
        <end position="56"/>
    </location>
</feature>
<dbReference type="Pfam" id="PF02485">
    <property type="entry name" value="Branch"/>
    <property type="match status" value="1"/>
</dbReference>
<dbReference type="Bgee" id="ENSELUG00000024854">
    <property type="expression patterns" value="Expressed in pharyngeal gill and 9 other cell types or tissues"/>
</dbReference>
<keyword evidence="5 11" id="KW-0812">Transmembrane</keyword>
<organism evidence="12 13">
    <name type="scientific">Esox lucius</name>
    <name type="common">Northern pike</name>
    <dbReference type="NCBI Taxonomy" id="8010"/>
    <lineage>
        <taxon>Eukaryota</taxon>
        <taxon>Metazoa</taxon>
        <taxon>Chordata</taxon>
        <taxon>Craniata</taxon>
        <taxon>Vertebrata</taxon>
        <taxon>Euteleostomi</taxon>
        <taxon>Actinopterygii</taxon>
        <taxon>Neopterygii</taxon>
        <taxon>Teleostei</taxon>
        <taxon>Protacanthopterygii</taxon>
        <taxon>Esociformes</taxon>
        <taxon>Esocidae</taxon>
        <taxon>Esox</taxon>
    </lineage>
</organism>
<evidence type="ECO:0000256" key="3">
    <source>
        <dbReference type="ARBA" id="ARBA00022676"/>
    </source>
</evidence>
<evidence type="ECO:0000313" key="13">
    <source>
        <dbReference type="Proteomes" id="UP000265140"/>
    </source>
</evidence>
<reference evidence="12" key="3">
    <citation type="submission" date="2025-08" db="UniProtKB">
        <authorList>
            <consortium name="Ensembl"/>
        </authorList>
    </citation>
    <scope>IDENTIFICATION</scope>
</reference>
<dbReference type="PANTHER" id="PTHR19297">
    <property type="entry name" value="GLYCOSYLTRANSFERASE 14 FAMILY MEMBER"/>
    <property type="match status" value="1"/>
</dbReference>
<dbReference type="Ensembl" id="ENSELUT00000067839.2">
    <property type="protein sequence ID" value="ENSELUP00000054811.2"/>
    <property type="gene ID" value="ENSELUG00000024854.2"/>
</dbReference>
<evidence type="ECO:0000256" key="8">
    <source>
        <dbReference type="ARBA" id="ARBA00023136"/>
    </source>
</evidence>
<dbReference type="InterPro" id="IPR003406">
    <property type="entry name" value="Glyco_trans_14"/>
</dbReference>
<evidence type="ECO:0000256" key="1">
    <source>
        <dbReference type="ARBA" id="ARBA00004323"/>
    </source>
</evidence>
<sequence length="469" mass="53668">MVYFRYQQNTRTTWRTSHHTEMKIKCLFPNRRQRKQAFSLFFFLLFGMCALLLLSLKVSIKDRVPVEPYRNIDSGDNGLHPRYQIDCNAIYEMDPAEVGKSLAIRKQIMVEEQDESLVSLTSNCSRYLNSRGYGAVLVSKEEEAFPLAYSLVVHKSASMVEKILRAIYAPNNIYCIHYDLKSSEQFAKAMEGLARCLPNVFIASKLESVKYASISRLNADLNCLSDLMASEVKWRYVINLCGQDFPLRSNIELVADLKKLRGGNMMETSLPSIYKKERFSFRHELQNASFEYQQLPVKTLKAKEPPPHGIQMFIGSAYFVLSREFVTYVATSTLARDFLAWSHDTYSPDEHFWATLTRVPGVPGEVSRTQPDVTDLMSKTRLVKWEYLEGMLYPACTGIHIRSVCIYGAAELRWLLKFGSWFANKVDPKVDPVLIQCLEEKLKEKQTAMVMAVNQALLARKGLNSSTVN</sequence>
<evidence type="ECO:0000256" key="10">
    <source>
        <dbReference type="ARBA" id="ARBA00038150"/>
    </source>
</evidence>
<keyword evidence="7 11" id="KW-1133">Transmembrane helix</keyword>
<evidence type="ECO:0000256" key="2">
    <source>
        <dbReference type="ARBA" id="ARBA00004922"/>
    </source>
</evidence>
<reference evidence="12" key="4">
    <citation type="submission" date="2025-09" db="UniProtKB">
        <authorList>
            <consortium name="Ensembl"/>
        </authorList>
    </citation>
    <scope>IDENTIFICATION</scope>
</reference>
<comment type="subcellular location">
    <subcellularLocation>
        <location evidence="1">Golgi apparatus membrane</location>
        <topology evidence="1">Single-pass type II membrane protein</topology>
    </subcellularLocation>
</comment>
<reference evidence="12" key="2">
    <citation type="submission" date="2020-02" db="EMBL/GenBank/DDBJ databases">
        <title>Esox lucius (northern pike) genome, fEsoLuc1, primary haplotype.</title>
        <authorList>
            <person name="Myers G."/>
            <person name="Karagic N."/>
            <person name="Meyer A."/>
            <person name="Pippel M."/>
            <person name="Reichard M."/>
            <person name="Winkler S."/>
            <person name="Tracey A."/>
            <person name="Sims Y."/>
            <person name="Howe K."/>
            <person name="Rhie A."/>
            <person name="Formenti G."/>
            <person name="Durbin R."/>
            <person name="Fedrigo O."/>
            <person name="Jarvis E.D."/>
        </authorList>
    </citation>
    <scope>NUCLEOTIDE SEQUENCE [LARGE SCALE GENOMIC DNA]</scope>
</reference>
<dbReference type="GO" id="GO:0008375">
    <property type="term" value="F:acetylglucosaminyltransferase activity"/>
    <property type="evidence" value="ECO:0007669"/>
    <property type="project" value="TreeGrafter"/>
</dbReference>
<evidence type="ECO:0000256" key="7">
    <source>
        <dbReference type="ARBA" id="ARBA00022989"/>
    </source>
</evidence>
<protein>
    <submittedName>
        <fullName evidence="12">Uncharacterized protein</fullName>
    </submittedName>
</protein>
<evidence type="ECO:0000256" key="4">
    <source>
        <dbReference type="ARBA" id="ARBA00022679"/>
    </source>
</evidence>
<dbReference type="InParanoid" id="A0A6Q2XNP0"/>
<dbReference type="OMA" id="VVHKSAW"/>